<feature type="signal peptide" evidence="1">
    <location>
        <begin position="1"/>
        <end position="22"/>
    </location>
</feature>
<protein>
    <submittedName>
        <fullName evidence="2">Uncharacterized protein</fullName>
    </submittedName>
</protein>
<dbReference type="RefSeq" id="WP_071158301.1">
    <property type="nucleotide sequence ID" value="NZ_CP062790.1"/>
</dbReference>
<evidence type="ECO:0000313" key="2">
    <source>
        <dbReference type="EMBL" id="OHX45530.1"/>
    </source>
</evidence>
<keyword evidence="3" id="KW-1185">Reference proteome</keyword>
<dbReference type="Pfam" id="PF26349">
    <property type="entry name" value="YoqH"/>
    <property type="match status" value="1"/>
</dbReference>
<dbReference type="InterPro" id="IPR058968">
    <property type="entry name" value="YoqH-like"/>
</dbReference>
<sequence length="163" mass="18066">MKNKFFLILFIALFVSCSSAYAQSLTYPCSIVLEPVNEVPNISGTALIAKVKKPYTDQPGSPVRERTAVGIYADWMPQPSAFGDYDQYEGFAQIPGVISWRFKMYPIKEDQPSWFGGSPWVGKFDEISAELSAETIVSLRLSNSRTNRLGPAVLQSTLKGCVQ</sequence>
<dbReference type="PROSITE" id="PS51257">
    <property type="entry name" value="PROKAR_LIPOPROTEIN"/>
    <property type="match status" value="1"/>
</dbReference>
<evidence type="ECO:0000256" key="1">
    <source>
        <dbReference type="SAM" id="SignalP"/>
    </source>
</evidence>
<accession>A0ABX3CPI9</accession>
<proteinExistence type="predicted"/>
<evidence type="ECO:0000313" key="3">
    <source>
        <dbReference type="Proteomes" id="UP000180194"/>
    </source>
</evidence>
<dbReference type="EMBL" id="MBRJ01000035">
    <property type="protein sequence ID" value="OHX45530.1"/>
    <property type="molecule type" value="Genomic_DNA"/>
</dbReference>
<organism evidence="2 3">
    <name type="scientific">Cytobacillus oceanisediminis</name>
    <dbReference type="NCBI Taxonomy" id="665099"/>
    <lineage>
        <taxon>Bacteria</taxon>
        <taxon>Bacillati</taxon>
        <taxon>Bacillota</taxon>
        <taxon>Bacilli</taxon>
        <taxon>Bacillales</taxon>
        <taxon>Bacillaceae</taxon>
        <taxon>Cytobacillus</taxon>
    </lineage>
</organism>
<dbReference type="Proteomes" id="UP000180194">
    <property type="component" value="Unassembled WGS sequence"/>
</dbReference>
<gene>
    <name evidence="2" type="ORF">BBV17_23175</name>
</gene>
<reference evidence="2 3" key="1">
    <citation type="submission" date="2016-07" db="EMBL/GenBank/DDBJ databases">
        <title>Bacillus oceanisediminis whole genome.</title>
        <authorList>
            <person name="Pal Y."/>
            <person name="Verma A."/>
            <person name="Mual P."/>
            <person name="Srinivasan K."/>
        </authorList>
    </citation>
    <scope>NUCLEOTIDE SEQUENCE [LARGE SCALE GENOMIC DNA]</scope>
    <source>
        <strain evidence="2 3">Bhandara28</strain>
    </source>
</reference>
<name>A0ABX3CPI9_9BACI</name>
<keyword evidence="1" id="KW-0732">Signal</keyword>
<comment type="caution">
    <text evidence="2">The sequence shown here is derived from an EMBL/GenBank/DDBJ whole genome shotgun (WGS) entry which is preliminary data.</text>
</comment>
<feature type="chain" id="PRO_5046600850" evidence="1">
    <location>
        <begin position="23"/>
        <end position="163"/>
    </location>
</feature>